<dbReference type="GO" id="GO:0008168">
    <property type="term" value="F:methyltransferase activity"/>
    <property type="evidence" value="ECO:0007669"/>
    <property type="project" value="UniProtKB-KW"/>
</dbReference>
<dbReference type="PANTHER" id="PTHR43861">
    <property type="entry name" value="TRANS-ACONITATE 2-METHYLTRANSFERASE-RELATED"/>
    <property type="match status" value="1"/>
</dbReference>
<evidence type="ECO:0000313" key="4">
    <source>
        <dbReference type="EMBL" id="SPE17360.1"/>
    </source>
</evidence>
<proteinExistence type="predicted"/>
<evidence type="ECO:0000313" key="5">
    <source>
        <dbReference type="Proteomes" id="UP000239735"/>
    </source>
</evidence>
<dbReference type="AlphaFoldDB" id="A0A2N9L286"/>
<feature type="domain" description="Methyltransferase" evidence="3">
    <location>
        <begin position="58"/>
        <end position="149"/>
    </location>
</feature>
<evidence type="ECO:0000256" key="1">
    <source>
        <dbReference type="ARBA" id="ARBA00022603"/>
    </source>
</evidence>
<dbReference type="InterPro" id="IPR041698">
    <property type="entry name" value="Methyltransf_25"/>
</dbReference>
<evidence type="ECO:0000259" key="3">
    <source>
        <dbReference type="Pfam" id="PF13649"/>
    </source>
</evidence>
<reference evidence="5" key="1">
    <citation type="submission" date="2018-02" db="EMBL/GenBank/DDBJ databases">
        <authorList>
            <person name="Hausmann B."/>
        </authorList>
    </citation>
    <scope>NUCLEOTIDE SEQUENCE [LARGE SCALE GENOMIC DNA]</scope>
    <source>
        <strain evidence="5">Peat soil MAG SbA5</strain>
    </source>
</reference>
<dbReference type="InterPro" id="IPR029063">
    <property type="entry name" value="SAM-dependent_MTases_sf"/>
</dbReference>
<gene>
    <name evidence="4" type="ORF">SBA5_10046</name>
</gene>
<dbReference type="PANTHER" id="PTHR43861:SF1">
    <property type="entry name" value="TRANS-ACONITATE 2-METHYLTRANSFERASE"/>
    <property type="match status" value="1"/>
</dbReference>
<keyword evidence="1 4" id="KW-0489">Methyltransferase</keyword>
<evidence type="ECO:0000256" key="2">
    <source>
        <dbReference type="ARBA" id="ARBA00022679"/>
    </source>
</evidence>
<dbReference type="EMBL" id="OKRB01000001">
    <property type="protein sequence ID" value="SPE17360.1"/>
    <property type="molecule type" value="Genomic_DNA"/>
</dbReference>
<dbReference type="CDD" id="cd02440">
    <property type="entry name" value="AdoMet_MTases"/>
    <property type="match status" value="1"/>
</dbReference>
<organism evidence="4 5">
    <name type="scientific">Candidatus Sulfuritelmatomonas gaucii</name>
    <dbReference type="NCBI Taxonomy" id="2043161"/>
    <lineage>
        <taxon>Bacteria</taxon>
        <taxon>Pseudomonadati</taxon>
        <taxon>Acidobacteriota</taxon>
        <taxon>Terriglobia</taxon>
        <taxon>Terriglobales</taxon>
        <taxon>Acidobacteriaceae</taxon>
        <taxon>Candidatus Sulfuritelmatomonas</taxon>
    </lineage>
</organism>
<name>A0A2N9L286_9BACT</name>
<dbReference type="SUPFAM" id="SSF53335">
    <property type="entry name" value="S-adenosyl-L-methionine-dependent methyltransferases"/>
    <property type="match status" value="1"/>
</dbReference>
<dbReference type="Gene3D" id="3.40.50.150">
    <property type="entry name" value="Vaccinia Virus protein VP39"/>
    <property type="match status" value="1"/>
</dbReference>
<dbReference type="GO" id="GO:0032259">
    <property type="term" value="P:methylation"/>
    <property type="evidence" value="ECO:0007669"/>
    <property type="project" value="UniProtKB-KW"/>
</dbReference>
<dbReference type="Pfam" id="PF13649">
    <property type="entry name" value="Methyltransf_25"/>
    <property type="match status" value="1"/>
</dbReference>
<dbReference type="Proteomes" id="UP000239735">
    <property type="component" value="Unassembled WGS sequence"/>
</dbReference>
<sequence>MAPRRGFVLIKPSHMDRSNGYEGIAPEFLARRGRGRSTGVGVNEVRKWARALPPGAAVIDLGCGPGFPVTEVLVVEGLNVFGVDAAPSFVEAFRRNLPNTPVVCEAVQDSKFFDRTFDGVLAWGLIFLLSAEDQQRLIQRFADILAPDGRLLFTSTAEPQVWSDAMTGLESRSLGAPEYRRLLSEAGFSSTDEYEDVGQNHYFDAKKGSVSISPRRP</sequence>
<accession>A0A2N9L286</accession>
<keyword evidence="2 4" id="KW-0808">Transferase</keyword>
<protein>
    <submittedName>
        <fullName evidence="4">Putative methyltransferase</fullName>
    </submittedName>
</protein>